<keyword evidence="3" id="KW-1185">Reference proteome</keyword>
<feature type="compositionally biased region" description="Basic and acidic residues" evidence="1">
    <location>
        <begin position="36"/>
        <end position="49"/>
    </location>
</feature>
<evidence type="ECO:0000313" key="3">
    <source>
        <dbReference type="Proteomes" id="UP001174909"/>
    </source>
</evidence>
<organism evidence="2 3">
    <name type="scientific">Geodia barretti</name>
    <name type="common">Barrett's horny sponge</name>
    <dbReference type="NCBI Taxonomy" id="519541"/>
    <lineage>
        <taxon>Eukaryota</taxon>
        <taxon>Metazoa</taxon>
        <taxon>Porifera</taxon>
        <taxon>Demospongiae</taxon>
        <taxon>Heteroscleromorpha</taxon>
        <taxon>Tetractinellida</taxon>
        <taxon>Astrophorina</taxon>
        <taxon>Geodiidae</taxon>
        <taxon>Geodia</taxon>
    </lineage>
</organism>
<sequence length="84" mass="9654">RATNNCGGRQRRRKTTSSPVKLFEVQLDPRVLADQSHGRQSDRARKGGSDTEPLPPLHHYSVLPLVDHHMAVRLLYVRMLMERL</sequence>
<protein>
    <submittedName>
        <fullName evidence="2">Uncharacterized protein</fullName>
    </submittedName>
</protein>
<proteinExistence type="predicted"/>
<evidence type="ECO:0000313" key="2">
    <source>
        <dbReference type="EMBL" id="CAI8015599.1"/>
    </source>
</evidence>
<dbReference type="EMBL" id="CASHTH010001462">
    <property type="protein sequence ID" value="CAI8015599.1"/>
    <property type="molecule type" value="Genomic_DNA"/>
</dbReference>
<comment type="caution">
    <text evidence="2">The sequence shown here is derived from an EMBL/GenBank/DDBJ whole genome shotgun (WGS) entry which is preliminary data.</text>
</comment>
<feature type="non-terminal residue" evidence="2">
    <location>
        <position position="1"/>
    </location>
</feature>
<feature type="region of interest" description="Disordered" evidence="1">
    <location>
        <begin position="1"/>
        <end position="56"/>
    </location>
</feature>
<dbReference type="AlphaFoldDB" id="A0AA35RQ15"/>
<evidence type="ECO:0000256" key="1">
    <source>
        <dbReference type="SAM" id="MobiDB-lite"/>
    </source>
</evidence>
<gene>
    <name evidence="2" type="ORF">GBAR_LOCUS9637</name>
</gene>
<dbReference type="Proteomes" id="UP001174909">
    <property type="component" value="Unassembled WGS sequence"/>
</dbReference>
<accession>A0AA35RQ15</accession>
<reference evidence="2" key="1">
    <citation type="submission" date="2023-03" db="EMBL/GenBank/DDBJ databases">
        <authorList>
            <person name="Steffen K."/>
            <person name="Cardenas P."/>
        </authorList>
    </citation>
    <scope>NUCLEOTIDE SEQUENCE</scope>
</reference>
<name>A0AA35RQ15_GEOBA</name>